<reference evidence="2" key="1">
    <citation type="submission" date="2022-06" db="EMBL/GenBank/DDBJ databases">
        <title>Complete genome sequence of soil microorganisms Streptomyces sp. Qhu-M197 isolated from Alpine meadows habitats on the Tibetan Plateau.</title>
        <authorList>
            <person name="Zhang B."/>
            <person name="Xiang X."/>
            <person name="Fan J."/>
        </authorList>
    </citation>
    <scope>NUCLEOTIDE SEQUENCE</scope>
    <source>
        <strain evidence="2">Qhu-M197</strain>
    </source>
</reference>
<organism evidence="2 3">
    <name type="scientific">Streptomyces phaeoluteigriseus</name>
    <dbReference type="NCBI Taxonomy" id="114686"/>
    <lineage>
        <taxon>Bacteria</taxon>
        <taxon>Bacillati</taxon>
        <taxon>Actinomycetota</taxon>
        <taxon>Actinomycetes</taxon>
        <taxon>Kitasatosporales</taxon>
        <taxon>Streptomycetaceae</taxon>
        <taxon>Streptomyces</taxon>
        <taxon>Streptomyces aurantiacus group</taxon>
    </lineage>
</organism>
<dbReference type="Proteomes" id="UP001056374">
    <property type="component" value="Chromosome"/>
</dbReference>
<accession>A0ABY4Z1Z7</accession>
<sequence length="1155" mass="121491">MSGIQGTAAGDEGEARTRELFRRATAISQGWAGAHEGGGPPDVAATERMLRELADAERETDGAGRRALRMARGSLLAVRHLADATHGGSADPVADRAEALVLLREAREQEPVDERETRSRTAVTKLLIRLLVPQLPDLSFQGRRDMIDVLTVGATFMAPDGGALRENLAEVGALLTELAETADPADQPDLERWTTLLRMMQTARDRDSLLELGDFATATGAMPPQLQMFMGAAMELLKGLPDATPVELGGAQEEIREQVERAADDMLPLMELFAPGILRPEELQRAVEGLPRGSWQEQTTAGLARFGMAMRTGDPEDLVEAAEPLLQAGRDQDVPPGVAAVLQAALLAGASLNGGNIEDARAAQRLLTEDIDLAALADGMASGSAGREFMETGRALLEYQRVCDTPDDDLDAFDDIGERLLAMRQELSEDSGSASVVLFVLGFLQLRRTMAIGRAGGSVAPPLRRALMYLRESTEHPGMPIALRGLVAPVGAMCKALEQYVDPSAGSLLEDVDELRAALGGPRVAADQDIRSRIGMALVLDIEYDRRGDPAVLAAALAELEAARAEIGDLTGCGTAQDVYRKLADQYRRRGGPGDTERALEATERLLEKVAEDVLLQIGAEHGLEAARAAADRGVTAAVWAAESGDAATALRVLEAGRALVLRAVAASASVPEQLEACGETDLAGRWREAARAGADADAATVREDADTLIPSTLRRRALRALRTAGISAGPGWQAVSDAAEAAGVDAVVHLLVGQGEGPGRALVVRPGLAPLSLELTGLAAAERAPLERYVAAARARSAVTAPDVPPSAPGRAEAVAAWEAALDELCDWAGPAVMGPVLDVVRPGRPARPDDPVRLVLLPAGNLGIVPWHAARLGARAGERPVYAVDHAVLSYAASGAEFVRSAARTRLPLAEAPVLVADPRATLAYAEHEVEALRAAFYPDARCYGFLSRNVFDVDGTPDELLPLLPGGTAERPAGLVQFSVHGIAGDLPTVSRLLLHRPRGAADEAGLLTVRRLLGAPAVDGGGAGPLVVLSACETDLSTRDHDETLTLTTAFVARGAADVIGSKWSVADASSAVLMYALHHFLAQGADPAQALRRTQLWALDADRPALPGLPGPLAVRIKGKPALSADAWAPFIHQGNPAPVRPEGNTVGHA</sequence>
<evidence type="ECO:0000313" key="2">
    <source>
        <dbReference type="EMBL" id="USQ82926.1"/>
    </source>
</evidence>
<feature type="domain" description="CHAT" evidence="1">
    <location>
        <begin position="848"/>
        <end position="1141"/>
    </location>
</feature>
<dbReference type="InterPro" id="IPR024983">
    <property type="entry name" value="CHAT_dom"/>
</dbReference>
<gene>
    <name evidence="2" type="ORF">NFX46_03560</name>
</gene>
<evidence type="ECO:0000313" key="3">
    <source>
        <dbReference type="Proteomes" id="UP001056374"/>
    </source>
</evidence>
<dbReference type="Pfam" id="PF12770">
    <property type="entry name" value="CHAT"/>
    <property type="match status" value="1"/>
</dbReference>
<dbReference type="EMBL" id="CP099468">
    <property type="protein sequence ID" value="USQ82926.1"/>
    <property type="molecule type" value="Genomic_DNA"/>
</dbReference>
<dbReference type="RefSeq" id="WP_252545563.1">
    <property type="nucleotide sequence ID" value="NZ_CP099468.1"/>
</dbReference>
<evidence type="ECO:0000259" key="1">
    <source>
        <dbReference type="Pfam" id="PF12770"/>
    </source>
</evidence>
<proteinExistence type="predicted"/>
<keyword evidence="3" id="KW-1185">Reference proteome</keyword>
<name>A0ABY4Z1Z7_9ACTN</name>
<protein>
    <submittedName>
        <fullName evidence="2">CHAT domain-containing protein</fullName>
    </submittedName>
</protein>